<sequence>MANDIGEHGVTVRQWRNRGNIPPKYWPRIIGAAEAKGRTLDWQQFVSSPTQSAV</sequence>
<organism evidence="1">
    <name type="scientific">uncultured Caudovirales phage</name>
    <dbReference type="NCBI Taxonomy" id="2100421"/>
    <lineage>
        <taxon>Viruses</taxon>
        <taxon>Duplodnaviria</taxon>
        <taxon>Heunggongvirae</taxon>
        <taxon>Uroviricota</taxon>
        <taxon>Caudoviricetes</taxon>
        <taxon>Peduoviridae</taxon>
        <taxon>Maltschvirus</taxon>
        <taxon>Maltschvirus maltsch</taxon>
    </lineage>
</organism>
<reference evidence="1" key="1">
    <citation type="submission" date="2020-05" db="EMBL/GenBank/DDBJ databases">
        <authorList>
            <person name="Chiriac C."/>
            <person name="Salcher M."/>
            <person name="Ghai R."/>
            <person name="Kavagutti S V."/>
        </authorList>
    </citation>
    <scope>NUCLEOTIDE SEQUENCE</scope>
</reference>
<proteinExistence type="predicted"/>
<dbReference type="EMBL" id="LR798200">
    <property type="protein sequence ID" value="CAB5162551.1"/>
    <property type="molecule type" value="Genomic_DNA"/>
</dbReference>
<protein>
    <submittedName>
        <fullName evidence="1">Uncharacterized protein</fullName>
    </submittedName>
</protein>
<evidence type="ECO:0000313" key="1">
    <source>
        <dbReference type="EMBL" id="CAB5162551.1"/>
    </source>
</evidence>
<name>A0A6J7WFB9_9CAUD</name>
<accession>A0A6J7WFB9</accession>
<gene>
    <name evidence="1" type="ORF">UFOVP152_35</name>
</gene>
<dbReference type="InterPro" id="IPR059216">
    <property type="entry name" value="LeuA_carph_isopro_dom"/>
</dbReference>
<dbReference type="NCBIfam" id="NF046037">
    <property type="entry name" value="carphisopro"/>
    <property type="match status" value="1"/>
</dbReference>